<feature type="region of interest" description="Disordered" evidence="1">
    <location>
        <begin position="90"/>
        <end position="111"/>
    </location>
</feature>
<dbReference type="STRING" id="1168289.GCA_000259075_00704"/>
<sequence>MMEYIVGAILLISAIVVLIASVGIWRFKNLYARMHVVTKVSSLGLLLLLIGVNLLFLDWFVLLESAIVFGVLVFLSPVAAHVIARAARSIGTPGTTDEPESGISDESRKER</sequence>
<dbReference type="PANTHER" id="PTHR34703:SF1">
    <property type="entry name" value="ANTIPORTER SUBUNIT MNHG2-RELATED"/>
    <property type="match status" value="1"/>
</dbReference>
<dbReference type="Proteomes" id="UP000252733">
    <property type="component" value="Unassembled WGS sequence"/>
</dbReference>
<evidence type="ECO:0000256" key="2">
    <source>
        <dbReference type="SAM" id="Phobius"/>
    </source>
</evidence>
<protein>
    <submittedName>
        <fullName evidence="3">Multicomponent Na+:H+ antiporter subunit G</fullName>
    </submittedName>
</protein>
<feature type="transmembrane region" description="Helical" evidence="2">
    <location>
        <begin position="37"/>
        <end position="60"/>
    </location>
</feature>
<dbReference type="AlphaFoldDB" id="A0A2T0XPU4"/>
<dbReference type="OrthoDB" id="9806575at2"/>
<reference evidence="3 4" key="1">
    <citation type="submission" date="2018-07" db="EMBL/GenBank/DDBJ databases">
        <title>Freshwater and sediment microbial communities from various areas in North America, analyzing microbe dynamics in response to fracking.</title>
        <authorList>
            <person name="Lamendella R."/>
        </authorList>
    </citation>
    <scope>NUCLEOTIDE SEQUENCE [LARGE SCALE GENOMIC DNA]</scope>
    <source>
        <strain evidence="3 4">160A</strain>
    </source>
</reference>
<dbReference type="GO" id="GO:0015385">
    <property type="term" value="F:sodium:proton antiporter activity"/>
    <property type="evidence" value="ECO:0007669"/>
    <property type="project" value="TreeGrafter"/>
</dbReference>
<evidence type="ECO:0000313" key="3">
    <source>
        <dbReference type="EMBL" id="RCW31073.1"/>
    </source>
</evidence>
<keyword evidence="4" id="KW-1185">Reference proteome</keyword>
<name>A0A2T0XPU4_9BACT</name>
<comment type="caution">
    <text evidence="3">The sequence shown here is derived from an EMBL/GenBank/DDBJ whole genome shotgun (WGS) entry which is preliminary data.</text>
</comment>
<accession>A0A2T0XPU4</accession>
<proteinExistence type="predicted"/>
<gene>
    <name evidence="3" type="ORF">DFO77_11939</name>
</gene>
<feature type="transmembrane region" description="Helical" evidence="2">
    <location>
        <begin position="66"/>
        <end position="84"/>
    </location>
</feature>
<dbReference type="Pfam" id="PF03334">
    <property type="entry name" value="PhaG_MnhG_YufB"/>
    <property type="match status" value="1"/>
</dbReference>
<organism evidence="3 4">
    <name type="scientific">Marinilabilia salmonicolor</name>
    <dbReference type="NCBI Taxonomy" id="989"/>
    <lineage>
        <taxon>Bacteria</taxon>
        <taxon>Pseudomonadati</taxon>
        <taxon>Bacteroidota</taxon>
        <taxon>Bacteroidia</taxon>
        <taxon>Marinilabiliales</taxon>
        <taxon>Marinilabiliaceae</taxon>
        <taxon>Marinilabilia</taxon>
    </lineage>
</organism>
<dbReference type="NCBIfam" id="TIGR01300">
    <property type="entry name" value="CPA3_mnhG_phaG"/>
    <property type="match status" value="1"/>
</dbReference>
<dbReference type="PANTHER" id="PTHR34703">
    <property type="entry name" value="ANTIPORTER SUBUNIT MNHG2-RELATED"/>
    <property type="match status" value="1"/>
</dbReference>
<dbReference type="EMBL" id="QPIZ01000019">
    <property type="protein sequence ID" value="RCW31073.1"/>
    <property type="molecule type" value="Genomic_DNA"/>
</dbReference>
<dbReference type="RefSeq" id="WP_106152335.1">
    <property type="nucleotide sequence ID" value="NZ_PVTS01000004.1"/>
</dbReference>
<evidence type="ECO:0000256" key="1">
    <source>
        <dbReference type="SAM" id="MobiDB-lite"/>
    </source>
</evidence>
<dbReference type="InterPro" id="IPR005133">
    <property type="entry name" value="PhaG_MnhG_YufB"/>
</dbReference>
<keyword evidence="2" id="KW-1133">Transmembrane helix</keyword>
<evidence type="ECO:0000313" key="4">
    <source>
        <dbReference type="Proteomes" id="UP000252733"/>
    </source>
</evidence>
<keyword evidence="2" id="KW-0812">Transmembrane</keyword>
<feature type="transmembrane region" description="Helical" evidence="2">
    <location>
        <begin position="6"/>
        <end position="25"/>
    </location>
</feature>
<keyword evidence="2" id="KW-0472">Membrane</keyword>